<name>A0ABN9Q7D6_9DINO</name>
<feature type="compositionally biased region" description="Low complexity" evidence="1">
    <location>
        <begin position="59"/>
        <end position="69"/>
    </location>
</feature>
<feature type="region of interest" description="Disordered" evidence="1">
    <location>
        <begin position="1"/>
        <end position="132"/>
    </location>
</feature>
<proteinExistence type="predicted"/>
<reference evidence="2" key="1">
    <citation type="submission" date="2023-10" db="EMBL/GenBank/DDBJ databases">
        <authorList>
            <person name="Chen Y."/>
            <person name="Shah S."/>
            <person name="Dougan E. K."/>
            <person name="Thang M."/>
            <person name="Chan C."/>
        </authorList>
    </citation>
    <scope>NUCLEOTIDE SEQUENCE [LARGE SCALE GENOMIC DNA]</scope>
</reference>
<comment type="caution">
    <text evidence="2">The sequence shown here is derived from an EMBL/GenBank/DDBJ whole genome shotgun (WGS) entry which is preliminary data.</text>
</comment>
<gene>
    <name evidence="2" type="ORF">PCOR1329_LOCUS8475</name>
</gene>
<accession>A0ABN9Q7D6</accession>
<feature type="compositionally biased region" description="Basic residues" evidence="1">
    <location>
        <begin position="70"/>
        <end position="89"/>
    </location>
</feature>
<feature type="non-terminal residue" evidence="2">
    <location>
        <position position="132"/>
    </location>
</feature>
<organism evidence="2 3">
    <name type="scientific">Prorocentrum cordatum</name>
    <dbReference type="NCBI Taxonomy" id="2364126"/>
    <lineage>
        <taxon>Eukaryota</taxon>
        <taxon>Sar</taxon>
        <taxon>Alveolata</taxon>
        <taxon>Dinophyceae</taxon>
        <taxon>Prorocentrales</taxon>
        <taxon>Prorocentraceae</taxon>
        <taxon>Prorocentrum</taxon>
    </lineage>
</organism>
<evidence type="ECO:0000256" key="1">
    <source>
        <dbReference type="SAM" id="MobiDB-lite"/>
    </source>
</evidence>
<evidence type="ECO:0000313" key="2">
    <source>
        <dbReference type="EMBL" id="CAK0800289.1"/>
    </source>
</evidence>
<dbReference type="EMBL" id="CAUYUJ010002327">
    <property type="protein sequence ID" value="CAK0800289.1"/>
    <property type="molecule type" value="Genomic_DNA"/>
</dbReference>
<feature type="compositionally biased region" description="Basic residues" evidence="1">
    <location>
        <begin position="18"/>
        <end position="31"/>
    </location>
</feature>
<keyword evidence="3" id="KW-1185">Reference proteome</keyword>
<dbReference type="Proteomes" id="UP001189429">
    <property type="component" value="Unassembled WGS sequence"/>
</dbReference>
<protein>
    <submittedName>
        <fullName evidence="2">Uncharacterized protein</fullName>
    </submittedName>
</protein>
<sequence length="132" mass="12904">ALRRVAKQQAAGGGLARRQPRGRGARCHGRAGGRAGRPLVRGRPGGAGGAGPRGGGAGAARAARAAASRARARARRRAPGKGAAGRRARGGPGVGAPRAVGVLPRPGAVSGLRARGPVQGPVPGRARRGAHL</sequence>
<feature type="compositionally biased region" description="Gly residues" evidence="1">
    <location>
        <begin position="43"/>
        <end position="58"/>
    </location>
</feature>
<evidence type="ECO:0000313" key="3">
    <source>
        <dbReference type="Proteomes" id="UP001189429"/>
    </source>
</evidence>
<feature type="non-terminal residue" evidence="2">
    <location>
        <position position="1"/>
    </location>
</feature>